<evidence type="ECO:0000313" key="2">
    <source>
        <dbReference type="EMBL" id="JAR91805.1"/>
    </source>
</evidence>
<protein>
    <recommendedName>
        <fullName evidence="3">Tick transposon</fullName>
    </recommendedName>
</protein>
<reference evidence="2" key="1">
    <citation type="journal article" date="2018" name="PLoS Negl. Trop. Dis.">
        <title>Sialome diversity of ticks revealed by RNAseq of single tick salivary glands.</title>
        <authorList>
            <person name="Perner J."/>
            <person name="Kropackova S."/>
            <person name="Kopacek P."/>
            <person name="Ribeiro J.M."/>
        </authorList>
    </citation>
    <scope>NUCLEOTIDE SEQUENCE</scope>
    <source>
        <strain evidence="2">Siblings of single egg batch collected in Ceske Budejovice</strain>
        <tissue evidence="2">Salivary glands</tissue>
    </source>
</reference>
<evidence type="ECO:0008006" key="3">
    <source>
        <dbReference type="Google" id="ProtNLM"/>
    </source>
</evidence>
<accession>A0A147BNA7</accession>
<keyword evidence="1" id="KW-0732">Signal</keyword>
<dbReference type="InterPro" id="IPR004244">
    <property type="entry name" value="Transposase_22"/>
</dbReference>
<organism evidence="2">
    <name type="scientific">Ixodes ricinus</name>
    <name type="common">Common tick</name>
    <name type="synonym">Acarus ricinus</name>
    <dbReference type="NCBI Taxonomy" id="34613"/>
    <lineage>
        <taxon>Eukaryota</taxon>
        <taxon>Metazoa</taxon>
        <taxon>Ecdysozoa</taxon>
        <taxon>Arthropoda</taxon>
        <taxon>Chelicerata</taxon>
        <taxon>Arachnida</taxon>
        <taxon>Acari</taxon>
        <taxon>Parasitiformes</taxon>
        <taxon>Ixodida</taxon>
        <taxon>Ixodoidea</taxon>
        <taxon>Ixodidae</taxon>
        <taxon>Ixodinae</taxon>
        <taxon>Ixodes</taxon>
    </lineage>
</organism>
<name>A0A147BNA7_IXORI</name>
<proteinExistence type="predicted"/>
<evidence type="ECO:0000256" key="1">
    <source>
        <dbReference type="SAM" id="SignalP"/>
    </source>
</evidence>
<dbReference type="Gene3D" id="3.30.70.1820">
    <property type="entry name" value="L1 transposable element, RRM domain"/>
    <property type="match status" value="1"/>
</dbReference>
<dbReference type="EMBL" id="GEGO01003599">
    <property type="protein sequence ID" value="JAR91805.1"/>
    <property type="molecule type" value="Transcribed_RNA"/>
</dbReference>
<dbReference type="PANTHER" id="PTHR11505">
    <property type="entry name" value="L1 TRANSPOSABLE ELEMENT-RELATED"/>
    <property type="match status" value="1"/>
</dbReference>
<sequence>MYQVLIWILAVTANSVGTAAAPIYEPWPATTFFSSNHRPLEPPDFPEKFLCHLEDRQMARHRGTFPDPLHRCHKRELLCLQPLGHDTLFGPYSRCSMYQVSYLNHSKCCRTSNVMLLRVSCPIDKRVLCRYMHFAGSWMIATLMSLCCELSFSFFETLLLLSGDVELNPGPMTKAQIEQLGKIETILLELQSGQMTVLGKLAGIEAKQADLERKFDTISLKTNDIEKRVLQIEGGGRKLEAKLDDLENRSRRTNLVFFGVPDNSRSETWEESERLITKICRDVLSLDVLIERAHRLGKHKDGKNRPIVVNFPGWKVKESVLRSAFKFKNTSFSVSEDFSLAVQEKRRQLWNYAKEKRQNRENKVHLNHDKLVINGQTFIWDSETRQPVLYRAPGQPREHE</sequence>
<dbReference type="AlphaFoldDB" id="A0A147BNA7"/>
<feature type="signal peptide" evidence="1">
    <location>
        <begin position="1"/>
        <end position="20"/>
    </location>
</feature>
<feature type="chain" id="PRO_5007542630" description="Tick transposon" evidence="1">
    <location>
        <begin position="21"/>
        <end position="400"/>
    </location>
</feature>